<dbReference type="EMBL" id="NBII01000004">
    <property type="protein sequence ID" value="PAV20190.1"/>
    <property type="molecule type" value="Genomic_DNA"/>
</dbReference>
<protein>
    <submittedName>
        <fullName evidence="2">Uncharacterized protein</fullName>
    </submittedName>
</protein>
<sequence>MFARISLSAVPFILGFCSLSVFSVPLVNAELSRRQIGDLQCNLDRLFIISSVSQTVSNVKKLASAGASDPAVTNATTTALGGLDSAQQGIDTILQALFQGQTAPADSRNQVGLGLQTAQDSLNSINSTDTAVTSALSDAQSTLHNAELAADAVVANCK</sequence>
<keyword evidence="3" id="KW-1185">Reference proteome</keyword>
<keyword evidence="1" id="KW-0732">Signal</keyword>
<evidence type="ECO:0000313" key="2">
    <source>
        <dbReference type="EMBL" id="PAV20190.1"/>
    </source>
</evidence>
<organism evidence="2 3">
    <name type="scientific">Pyrrhoderma noxium</name>
    <dbReference type="NCBI Taxonomy" id="2282107"/>
    <lineage>
        <taxon>Eukaryota</taxon>
        <taxon>Fungi</taxon>
        <taxon>Dikarya</taxon>
        <taxon>Basidiomycota</taxon>
        <taxon>Agaricomycotina</taxon>
        <taxon>Agaricomycetes</taxon>
        <taxon>Hymenochaetales</taxon>
        <taxon>Hymenochaetaceae</taxon>
        <taxon>Pyrrhoderma</taxon>
    </lineage>
</organism>
<reference evidence="2 3" key="1">
    <citation type="journal article" date="2017" name="Mol. Ecol.">
        <title>Comparative and population genomic landscape of Phellinus noxius: A hypervariable fungus causing root rot in trees.</title>
        <authorList>
            <person name="Chung C.L."/>
            <person name="Lee T.J."/>
            <person name="Akiba M."/>
            <person name="Lee H.H."/>
            <person name="Kuo T.H."/>
            <person name="Liu D."/>
            <person name="Ke H.M."/>
            <person name="Yokoi T."/>
            <person name="Roa M.B."/>
            <person name="Lu M.J."/>
            <person name="Chang Y.Y."/>
            <person name="Ann P.J."/>
            <person name="Tsai J.N."/>
            <person name="Chen C.Y."/>
            <person name="Tzean S.S."/>
            <person name="Ota Y."/>
            <person name="Hattori T."/>
            <person name="Sahashi N."/>
            <person name="Liou R.F."/>
            <person name="Kikuchi T."/>
            <person name="Tsai I.J."/>
        </authorList>
    </citation>
    <scope>NUCLEOTIDE SEQUENCE [LARGE SCALE GENOMIC DNA]</scope>
    <source>
        <strain evidence="2 3">FFPRI411160</strain>
    </source>
</reference>
<dbReference type="STRING" id="2282107.A0A286UKS5"/>
<proteinExistence type="predicted"/>
<feature type="signal peptide" evidence="1">
    <location>
        <begin position="1"/>
        <end position="29"/>
    </location>
</feature>
<feature type="chain" id="PRO_5013843943" evidence="1">
    <location>
        <begin position="30"/>
        <end position="158"/>
    </location>
</feature>
<evidence type="ECO:0000256" key="1">
    <source>
        <dbReference type="SAM" id="SignalP"/>
    </source>
</evidence>
<dbReference type="InParanoid" id="A0A286UKS5"/>
<dbReference type="OrthoDB" id="3178264at2759"/>
<evidence type="ECO:0000313" key="3">
    <source>
        <dbReference type="Proteomes" id="UP000217199"/>
    </source>
</evidence>
<gene>
    <name evidence="2" type="ORF">PNOK_0512400</name>
</gene>
<accession>A0A286UKS5</accession>
<dbReference type="Proteomes" id="UP000217199">
    <property type="component" value="Unassembled WGS sequence"/>
</dbReference>
<name>A0A286UKS5_9AGAM</name>
<comment type="caution">
    <text evidence="2">The sequence shown here is derived from an EMBL/GenBank/DDBJ whole genome shotgun (WGS) entry which is preliminary data.</text>
</comment>
<dbReference type="AlphaFoldDB" id="A0A286UKS5"/>